<comment type="similarity">
    <text evidence="1">Belongs to the enoyl-CoA hydratase/isomerase family.</text>
</comment>
<dbReference type="AlphaFoldDB" id="A0A845VAE1"/>
<proteinExistence type="inferred from homology"/>
<dbReference type="Proteomes" id="UP000484885">
    <property type="component" value="Unassembled WGS sequence"/>
</dbReference>
<protein>
    <submittedName>
        <fullName evidence="2">Enoyl-CoA hydratase/isomerase family protein</fullName>
    </submittedName>
</protein>
<dbReference type="SUPFAM" id="SSF52096">
    <property type="entry name" value="ClpP/crotonase"/>
    <property type="match status" value="1"/>
</dbReference>
<evidence type="ECO:0000256" key="1">
    <source>
        <dbReference type="ARBA" id="ARBA00005254"/>
    </source>
</evidence>
<evidence type="ECO:0000313" key="2">
    <source>
        <dbReference type="EMBL" id="NDY96875.1"/>
    </source>
</evidence>
<dbReference type="EMBL" id="JAAGSC010000044">
    <property type="protein sequence ID" value="NDY96875.1"/>
    <property type="molecule type" value="Genomic_DNA"/>
</dbReference>
<organism evidence="2 3">
    <name type="scientific">Wenzhouxiangella limi</name>
    <dbReference type="NCBI Taxonomy" id="2707351"/>
    <lineage>
        <taxon>Bacteria</taxon>
        <taxon>Pseudomonadati</taxon>
        <taxon>Pseudomonadota</taxon>
        <taxon>Gammaproteobacteria</taxon>
        <taxon>Chromatiales</taxon>
        <taxon>Wenzhouxiangellaceae</taxon>
        <taxon>Wenzhouxiangella</taxon>
    </lineage>
</organism>
<accession>A0A845VAE1</accession>
<dbReference type="GO" id="GO:0016853">
    <property type="term" value="F:isomerase activity"/>
    <property type="evidence" value="ECO:0007669"/>
    <property type="project" value="UniProtKB-KW"/>
</dbReference>
<dbReference type="InterPro" id="IPR051683">
    <property type="entry name" value="Enoyl-CoA_Hydratase/Isomerase"/>
</dbReference>
<dbReference type="InterPro" id="IPR001753">
    <property type="entry name" value="Enoyl-CoA_hydra/iso"/>
</dbReference>
<dbReference type="Gene3D" id="3.90.226.10">
    <property type="entry name" value="2-enoyl-CoA Hydratase, Chain A, domain 1"/>
    <property type="match status" value="1"/>
</dbReference>
<name>A0A845VAE1_9GAMM</name>
<dbReference type="CDD" id="cd06558">
    <property type="entry name" value="crotonase-like"/>
    <property type="match status" value="1"/>
</dbReference>
<dbReference type="Pfam" id="PF00378">
    <property type="entry name" value="ECH_1"/>
    <property type="match status" value="1"/>
</dbReference>
<keyword evidence="2" id="KW-0413">Isomerase</keyword>
<dbReference type="PANTHER" id="PTHR42964">
    <property type="entry name" value="ENOYL-COA HYDRATASE"/>
    <property type="match status" value="1"/>
</dbReference>
<dbReference type="InterPro" id="IPR029045">
    <property type="entry name" value="ClpP/crotonase-like_dom_sf"/>
</dbReference>
<evidence type="ECO:0000313" key="3">
    <source>
        <dbReference type="Proteomes" id="UP000484885"/>
    </source>
</evidence>
<reference evidence="2 3" key="1">
    <citation type="submission" date="2020-02" db="EMBL/GenBank/DDBJ databases">
        <authorList>
            <person name="Zhang X.-Y."/>
        </authorList>
    </citation>
    <scope>NUCLEOTIDE SEQUENCE [LARGE SCALE GENOMIC DNA]</scope>
    <source>
        <strain evidence="2 3">C33</strain>
    </source>
</reference>
<sequence length="272" mass="29044">MSLSPKHPISFALDERVARVTINRPHKCNAMDAATWRALAAIAGSLSARGARALQISGAGEDFSAGADLDELRALLPRPSEQLANAQLVQQVLKLLENQALPSVALVRGACVDSGLGLALCCDMRLAAPDARFAFTSVRLGLHSSLADTRRLAGVIGLARAREMLLTARTIDAETALDWGLVNRVVEPSDDLQAAGDELTRDWARTLPSGLAATRRVMAALDGSRPLSEEILDRQFLEAFSGDDFRAGAKAELEQCEPDTADACKEDQDNGT</sequence>
<dbReference type="RefSeq" id="WP_164212262.1">
    <property type="nucleotide sequence ID" value="NZ_JAAGSC010000044.1"/>
</dbReference>
<keyword evidence="3" id="KW-1185">Reference proteome</keyword>
<gene>
    <name evidence="2" type="ORF">G3I74_14170</name>
</gene>
<dbReference type="PANTHER" id="PTHR42964:SF1">
    <property type="entry name" value="POLYKETIDE BIOSYNTHESIS ENOYL-COA HYDRATASE PKSH-RELATED"/>
    <property type="match status" value="1"/>
</dbReference>
<comment type="caution">
    <text evidence="2">The sequence shown here is derived from an EMBL/GenBank/DDBJ whole genome shotgun (WGS) entry which is preliminary data.</text>
</comment>